<gene>
    <name evidence="9" type="ORF">BDW59DRAFT_156264</name>
</gene>
<feature type="transmembrane region" description="Helical" evidence="7">
    <location>
        <begin position="230"/>
        <end position="249"/>
    </location>
</feature>
<feature type="transmembrane region" description="Helical" evidence="7">
    <location>
        <begin position="261"/>
        <end position="292"/>
    </location>
</feature>
<protein>
    <recommendedName>
        <fullName evidence="8">Rhodopsin domain-containing protein</fullName>
    </recommendedName>
</protein>
<evidence type="ECO:0000256" key="3">
    <source>
        <dbReference type="ARBA" id="ARBA00022989"/>
    </source>
</evidence>
<dbReference type="InterPro" id="IPR049326">
    <property type="entry name" value="Rhodopsin_dom_fungi"/>
</dbReference>
<feature type="region of interest" description="Disordered" evidence="6">
    <location>
        <begin position="296"/>
        <end position="315"/>
    </location>
</feature>
<keyword evidence="4 7" id="KW-0472">Membrane</keyword>
<evidence type="ECO:0000256" key="6">
    <source>
        <dbReference type="SAM" id="MobiDB-lite"/>
    </source>
</evidence>
<dbReference type="Pfam" id="PF20684">
    <property type="entry name" value="Fung_rhodopsin"/>
    <property type="match status" value="1"/>
</dbReference>
<feature type="transmembrane region" description="Helical" evidence="7">
    <location>
        <begin position="91"/>
        <end position="109"/>
    </location>
</feature>
<keyword evidence="10" id="KW-1185">Reference proteome</keyword>
<dbReference type="Proteomes" id="UP001610335">
    <property type="component" value="Unassembled WGS sequence"/>
</dbReference>
<feature type="transmembrane region" description="Helical" evidence="7">
    <location>
        <begin position="29"/>
        <end position="49"/>
    </location>
</feature>
<dbReference type="EMBL" id="JBFXLS010000002">
    <property type="protein sequence ID" value="KAL2834322.1"/>
    <property type="molecule type" value="Genomic_DNA"/>
</dbReference>
<keyword evidence="3 7" id="KW-1133">Transmembrane helix</keyword>
<feature type="domain" description="Rhodopsin" evidence="8">
    <location>
        <begin position="91"/>
        <end position="291"/>
    </location>
</feature>
<sequence>MSEEPIIPPPLGVVSNLENPQDVLHTVNLATQVVCIIVVTIIVALRVIIKVHLRKELELEDCEYNYYRMGITLSILTLNLTLLNRSMLRQVLFIGFCANMLVLNNYGGGYHAWDASYAATLLYVPMVFVIKLALLTVMLRIFAPDRHKVIIIYISITVLLLYYIPALFIKIFFCKPISAYWNIGSGTCIDQRNVIIADSAISIASDLWILILPVPMLWSLQMSRTKKLRVVGILGAGGLATGFSIWRLVMMIEEARTADTTWFWIHCVLTANAEAGIGLICACLPTLSSYLVTVNPKSSRSGTTGTGGGGSSYARSHELNSWNKLSGSKSRDRDRDLNGSSMVFPLGHGADQACLISTVDVNVDGDGEGDGEGEGGNMGGRLGRGRARGRGVIHKDVVVEQSFEYVK</sequence>
<evidence type="ECO:0000256" key="2">
    <source>
        <dbReference type="ARBA" id="ARBA00022692"/>
    </source>
</evidence>
<organism evidence="9 10">
    <name type="scientific">Aspergillus cavernicola</name>
    <dbReference type="NCBI Taxonomy" id="176166"/>
    <lineage>
        <taxon>Eukaryota</taxon>
        <taxon>Fungi</taxon>
        <taxon>Dikarya</taxon>
        <taxon>Ascomycota</taxon>
        <taxon>Pezizomycotina</taxon>
        <taxon>Eurotiomycetes</taxon>
        <taxon>Eurotiomycetidae</taxon>
        <taxon>Eurotiales</taxon>
        <taxon>Aspergillaceae</taxon>
        <taxon>Aspergillus</taxon>
        <taxon>Aspergillus subgen. Nidulantes</taxon>
    </lineage>
</organism>
<evidence type="ECO:0000313" key="10">
    <source>
        <dbReference type="Proteomes" id="UP001610335"/>
    </source>
</evidence>
<feature type="transmembrane region" description="Helical" evidence="7">
    <location>
        <begin position="150"/>
        <end position="173"/>
    </location>
</feature>
<comment type="similarity">
    <text evidence="5">Belongs to the SAT4 family.</text>
</comment>
<proteinExistence type="inferred from homology"/>
<accession>A0ABR4J2R1</accession>
<reference evidence="9 10" key="1">
    <citation type="submission" date="2024-07" db="EMBL/GenBank/DDBJ databases">
        <title>Section-level genome sequencing and comparative genomics of Aspergillus sections Usti and Cavernicolus.</title>
        <authorList>
            <consortium name="Lawrence Berkeley National Laboratory"/>
            <person name="Nybo J.L."/>
            <person name="Vesth T.C."/>
            <person name="Theobald S."/>
            <person name="Frisvad J.C."/>
            <person name="Larsen T.O."/>
            <person name="Kjaerboelling I."/>
            <person name="Rothschild-Mancinelli K."/>
            <person name="Lyhne E.K."/>
            <person name="Kogle M.E."/>
            <person name="Barry K."/>
            <person name="Clum A."/>
            <person name="Na H."/>
            <person name="Ledsgaard L."/>
            <person name="Lin J."/>
            <person name="Lipzen A."/>
            <person name="Kuo A."/>
            <person name="Riley R."/>
            <person name="Mondo S."/>
            <person name="LaButti K."/>
            <person name="Haridas S."/>
            <person name="Pangalinan J."/>
            <person name="Salamov A.A."/>
            <person name="Simmons B.A."/>
            <person name="Magnuson J.K."/>
            <person name="Chen J."/>
            <person name="Drula E."/>
            <person name="Henrissat B."/>
            <person name="Wiebenga A."/>
            <person name="Lubbers R.J."/>
            <person name="Gomes A.C."/>
            <person name="Makela M.R."/>
            <person name="Stajich J."/>
            <person name="Grigoriev I.V."/>
            <person name="Mortensen U.H."/>
            <person name="De vries R.P."/>
            <person name="Baker S.E."/>
            <person name="Andersen M.R."/>
        </authorList>
    </citation>
    <scope>NUCLEOTIDE SEQUENCE [LARGE SCALE GENOMIC DNA]</scope>
    <source>
        <strain evidence="9 10">CBS 600.67</strain>
    </source>
</reference>
<name>A0ABR4J2R1_9EURO</name>
<feature type="transmembrane region" description="Helical" evidence="7">
    <location>
        <begin position="121"/>
        <end position="143"/>
    </location>
</feature>
<dbReference type="PANTHER" id="PTHR33048:SF108">
    <property type="entry name" value="INTEGRAL MEMBRANE PROTEIN"/>
    <property type="match status" value="1"/>
</dbReference>
<feature type="region of interest" description="Disordered" evidence="6">
    <location>
        <begin position="365"/>
        <end position="385"/>
    </location>
</feature>
<dbReference type="PANTHER" id="PTHR33048">
    <property type="entry name" value="PTH11-LIKE INTEGRAL MEMBRANE PROTEIN (AFU_ORTHOLOGUE AFUA_5G11245)"/>
    <property type="match status" value="1"/>
</dbReference>
<evidence type="ECO:0000256" key="4">
    <source>
        <dbReference type="ARBA" id="ARBA00023136"/>
    </source>
</evidence>
<feature type="transmembrane region" description="Helical" evidence="7">
    <location>
        <begin position="193"/>
        <end position="218"/>
    </location>
</feature>
<comment type="caution">
    <text evidence="9">The sequence shown here is derived from an EMBL/GenBank/DDBJ whole genome shotgun (WGS) entry which is preliminary data.</text>
</comment>
<evidence type="ECO:0000256" key="7">
    <source>
        <dbReference type="SAM" id="Phobius"/>
    </source>
</evidence>
<comment type="subcellular location">
    <subcellularLocation>
        <location evidence="1">Membrane</location>
        <topology evidence="1">Multi-pass membrane protein</topology>
    </subcellularLocation>
</comment>
<evidence type="ECO:0000259" key="8">
    <source>
        <dbReference type="Pfam" id="PF20684"/>
    </source>
</evidence>
<dbReference type="InterPro" id="IPR052337">
    <property type="entry name" value="SAT4-like"/>
</dbReference>
<evidence type="ECO:0000256" key="5">
    <source>
        <dbReference type="ARBA" id="ARBA00038359"/>
    </source>
</evidence>
<evidence type="ECO:0000256" key="1">
    <source>
        <dbReference type="ARBA" id="ARBA00004141"/>
    </source>
</evidence>
<evidence type="ECO:0000313" key="9">
    <source>
        <dbReference type="EMBL" id="KAL2834322.1"/>
    </source>
</evidence>
<keyword evidence="2 7" id="KW-0812">Transmembrane</keyword>